<dbReference type="AlphaFoldDB" id="A0A917NZE4"/>
<evidence type="ECO:0000313" key="2">
    <source>
        <dbReference type="Proteomes" id="UP000661507"/>
    </source>
</evidence>
<dbReference type="Proteomes" id="UP000661507">
    <property type="component" value="Unassembled WGS sequence"/>
</dbReference>
<evidence type="ECO:0008006" key="3">
    <source>
        <dbReference type="Google" id="ProtNLM"/>
    </source>
</evidence>
<reference evidence="1" key="1">
    <citation type="journal article" date="2014" name="Int. J. Syst. Evol. Microbiol.">
        <title>Complete genome sequence of Corynebacterium casei LMG S-19264T (=DSM 44701T), isolated from a smear-ripened cheese.</title>
        <authorList>
            <consortium name="US DOE Joint Genome Institute (JGI-PGF)"/>
            <person name="Walter F."/>
            <person name="Albersmeier A."/>
            <person name="Kalinowski J."/>
            <person name="Ruckert C."/>
        </authorList>
    </citation>
    <scope>NUCLEOTIDE SEQUENCE</scope>
    <source>
        <strain evidence="1">CGMCC 1.3617</strain>
    </source>
</reference>
<accession>A0A917NZE4</accession>
<name>A0A917NZE4_9PROT</name>
<dbReference type="RefSeq" id="WP_188973651.1">
    <property type="nucleotide sequence ID" value="NZ_BMKW01000028.1"/>
</dbReference>
<organism evidence="1 2">
    <name type="scientific">Neoroseomonas lacus</name>
    <dbReference type="NCBI Taxonomy" id="287609"/>
    <lineage>
        <taxon>Bacteria</taxon>
        <taxon>Pseudomonadati</taxon>
        <taxon>Pseudomonadota</taxon>
        <taxon>Alphaproteobacteria</taxon>
        <taxon>Acetobacterales</taxon>
        <taxon>Acetobacteraceae</taxon>
        <taxon>Neoroseomonas</taxon>
    </lineage>
</organism>
<dbReference type="Gene3D" id="3.40.50.300">
    <property type="entry name" value="P-loop containing nucleotide triphosphate hydrolases"/>
    <property type="match status" value="1"/>
</dbReference>
<proteinExistence type="predicted"/>
<dbReference type="SUPFAM" id="SSF52540">
    <property type="entry name" value="P-loop containing nucleoside triphosphate hydrolases"/>
    <property type="match status" value="1"/>
</dbReference>
<sequence>MLVFSYGVPKSGSTLAFQIARAAAVVGGHPQRLLPLPLRTPGHKVNFQQRLDPTLLRRVAERAGDRILIVKTHDTPGPEWVAAYRDLAARGQAAAIINHRDPRDICLSLCDAGRAARAQGEDAFAEFVTLEDAAARVGSYLRELDGWRDLPGLLELRYEVCAFRMDEAITSIKAHLGLRGPAWPVRVYARHIAFTHRNKAVPERHMAELSPAQRASLDAVFAPYLDAMGYRRVTAAAP</sequence>
<dbReference type="EMBL" id="BMKW01000028">
    <property type="protein sequence ID" value="GGJ43699.1"/>
    <property type="molecule type" value="Genomic_DNA"/>
</dbReference>
<evidence type="ECO:0000313" key="1">
    <source>
        <dbReference type="EMBL" id="GGJ43699.1"/>
    </source>
</evidence>
<keyword evidence="2" id="KW-1185">Reference proteome</keyword>
<dbReference type="InterPro" id="IPR027417">
    <property type="entry name" value="P-loop_NTPase"/>
</dbReference>
<comment type="caution">
    <text evidence="1">The sequence shown here is derived from an EMBL/GenBank/DDBJ whole genome shotgun (WGS) entry which is preliminary data.</text>
</comment>
<gene>
    <name evidence="1" type="ORF">GCM10011320_58980</name>
</gene>
<reference evidence="1" key="2">
    <citation type="submission" date="2020-09" db="EMBL/GenBank/DDBJ databases">
        <authorList>
            <person name="Sun Q."/>
            <person name="Zhou Y."/>
        </authorList>
    </citation>
    <scope>NUCLEOTIDE SEQUENCE</scope>
    <source>
        <strain evidence="1">CGMCC 1.3617</strain>
    </source>
</reference>
<protein>
    <recommendedName>
        <fullName evidence="3">Sulfotransferase domain-containing protein</fullName>
    </recommendedName>
</protein>